<dbReference type="EMBL" id="CP021056">
    <property type="protein sequence ID" value="QXE26019.1"/>
    <property type="molecule type" value="Genomic_DNA"/>
</dbReference>
<organism evidence="2 3">
    <name type="scientific">Richelia sinica FACHB-800</name>
    <dbReference type="NCBI Taxonomy" id="1357546"/>
    <lineage>
        <taxon>Bacteria</taxon>
        <taxon>Bacillati</taxon>
        <taxon>Cyanobacteriota</taxon>
        <taxon>Cyanophyceae</taxon>
        <taxon>Nostocales</taxon>
        <taxon>Nostocaceae</taxon>
        <taxon>Richelia</taxon>
    </lineage>
</organism>
<accession>A0A975TCE3</accession>
<feature type="domain" description="Minimal CRISPR polymerase" evidence="1">
    <location>
        <begin position="369"/>
        <end position="485"/>
    </location>
</feature>
<dbReference type="NCBIfam" id="NF033576">
    <property type="entry name" value="mCpol"/>
    <property type="match status" value="1"/>
</dbReference>
<name>A0A975TCE3_9NOST</name>
<dbReference type="Pfam" id="PF18182">
    <property type="entry name" value="mCpol"/>
    <property type="match status" value="1"/>
</dbReference>
<dbReference type="Proteomes" id="UP000683511">
    <property type="component" value="Chromosome"/>
</dbReference>
<dbReference type="RefSeq" id="WP_190608639.1">
    <property type="nucleotide sequence ID" value="NZ_CP021056.1"/>
</dbReference>
<evidence type="ECO:0000313" key="2">
    <source>
        <dbReference type="EMBL" id="QXE26019.1"/>
    </source>
</evidence>
<evidence type="ECO:0000313" key="3">
    <source>
        <dbReference type="Proteomes" id="UP000683511"/>
    </source>
</evidence>
<protein>
    <recommendedName>
        <fullName evidence="1">Minimal CRISPR polymerase domain-containing protein</fullName>
    </recommendedName>
</protein>
<evidence type="ECO:0000259" key="1">
    <source>
        <dbReference type="Pfam" id="PF18182"/>
    </source>
</evidence>
<dbReference type="KEGG" id="rsin:B6N60_04746"/>
<gene>
    <name evidence="2" type="ORF">B6N60_04746</name>
</gene>
<keyword evidence="3" id="KW-1185">Reference proteome</keyword>
<proteinExistence type="predicted"/>
<dbReference type="AlphaFoldDB" id="A0A975TCE3"/>
<sequence length="488" mass="55738">MAKLIVYGNPNAFTFANSIVVANSKSIEIFDEPLTNIFVIHSQESYEFLYRNPNCPNWIEHLADNKVAHDALINRSIELSFSDDSIKIFIEYIEMIASNNTGESKLIVDLTNGTSPQKNLLSVVAYILDIKYKFAIDVIKLNQRIKGKLEFIPVADLLTSYVPAPDTTRLDDIAYLGLAEVARYKRIIELQTQRFKNIDSNAADEYFFRDNLIHSIQLKLQGDKKRDNTVYRIAVSSLSASIEELITLMISKYQLYSNPDDVYKKTLGKKIEVVEQKVKQETSSDFDITFFEKFNDFILYLRNSTTHKGKLLTDIEKFKADLSVKMSFLFIEFYTDIIHPILAKNIPVQKPKQIRKIFDKDISDNEILYYGLDGDNTGEILENLFFDSSDEKLFSKISDSITQAISQIREKILVSSNGEIIFQAGDDLLFKGNFCSKELRDMQNIYQNVTSGLTCSIGYGRSLKETFLALKMAKTQPNKNSVVGIEIR</sequence>
<reference evidence="2" key="1">
    <citation type="submission" date="2017-04" db="EMBL/GenBank/DDBJ databases">
        <title>Genome deletions in a multicellular cyanobacterial endosymbiont for morphological adaptation in marine diatoms.</title>
        <authorList>
            <person name="Wang Y."/>
            <person name="Gao H."/>
            <person name="Li R."/>
            <person name="Xu X."/>
        </authorList>
    </citation>
    <scope>NUCLEOTIDE SEQUENCE</scope>
    <source>
        <strain evidence="2">FACHB 800</strain>
    </source>
</reference>
<dbReference type="InterPro" id="IPR040942">
    <property type="entry name" value="Minimal_Cpol"/>
</dbReference>